<name>A0A9C6W935_DROAB</name>
<proteinExistence type="predicted"/>
<dbReference type="Proteomes" id="UP000515160">
    <property type="component" value="Chromosome 2L"/>
</dbReference>
<sequence length="237" mass="27574">MTPRSFTGHQSIPRQQSKQTINYCQKIKNITFIMQSYRHKKFDMKVERRLETNIDLVIKRELLSRSSHLEDEDTSSQCSSNYTAPLLKRRRLNSTICDNSIGSESASSSHSLPNTISSEKMRDICKYHGNMVRKFPKKERSPKDQDRRNKNTIACRTSRRVKKLEHLVVEEQYKEFKLQHLKVVEQSMRAQAYFKHLSEMVKIDQTASPVPAKAQVAVPHKNFSIDYIINGIKGEQC</sequence>
<dbReference type="AlphaFoldDB" id="A0A9C6W935"/>
<evidence type="ECO:0000313" key="1">
    <source>
        <dbReference type="Proteomes" id="UP000515160"/>
    </source>
</evidence>
<dbReference type="GeneID" id="127565358"/>
<evidence type="ECO:0000313" key="2">
    <source>
        <dbReference type="RefSeq" id="XP_051859375.1"/>
    </source>
</evidence>
<accession>A0A9C6W935</accession>
<reference evidence="2" key="1">
    <citation type="submission" date="2025-08" db="UniProtKB">
        <authorList>
            <consortium name="RefSeq"/>
        </authorList>
    </citation>
    <scope>IDENTIFICATION</scope>
    <source>
        <strain evidence="2">15112-1751.03</strain>
        <tissue evidence="2">Whole Adult</tissue>
    </source>
</reference>
<dbReference type="RefSeq" id="XP_051859375.1">
    <property type="nucleotide sequence ID" value="XM_052003415.1"/>
</dbReference>
<gene>
    <name evidence="2" type="primary">LOC127565358</name>
</gene>
<dbReference type="OrthoDB" id="8052785at2759"/>
<organism evidence="1 2">
    <name type="scientific">Drosophila albomicans</name>
    <name type="common">Fruit fly</name>
    <dbReference type="NCBI Taxonomy" id="7291"/>
    <lineage>
        <taxon>Eukaryota</taxon>
        <taxon>Metazoa</taxon>
        <taxon>Ecdysozoa</taxon>
        <taxon>Arthropoda</taxon>
        <taxon>Hexapoda</taxon>
        <taxon>Insecta</taxon>
        <taxon>Pterygota</taxon>
        <taxon>Neoptera</taxon>
        <taxon>Endopterygota</taxon>
        <taxon>Diptera</taxon>
        <taxon>Brachycera</taxon>
        <taxon>Muscomorpha</taxon>
        <taxon>Ephydroidea</taxon>
        <taxon>Drosophilidae</taxon>
        <taxon>Drosophila</taxon>
    </lineage>
</organism>
<protein>
    <submittedName>
        <fullName evidence="2">Protein Mabiki</fullName>
    </submittedName>
</protein>
<keyword evidence="1" id="KW-1185">Reference proteome</keyword>